<proteinExistence type="predicted"/>
<feature type="transmembrane region" description="Helical" evidence="1">
    <location>
        <begin position="68"/>
        <end position="87"/>
    </location>
</feature>
<organism evidence="2 3">
    <name type="scientific">Desulfatibacillum alkenivorans DSM 16219</name>
    <dbReference type="NCBI Taxonomy" id="1121393"/>
    <lineage>
        <taxon>Bacteria</taxon>
        <taxon>Pseudomonadati</taxon>
        <taxon>Thermodesulfobacteriota</taxon>
        <taxon>Desulfobacteria</taxon>
        <taxon>Desulfobacterales</taxon>
        <taxon>Desulfatibacillaceae</taxon>
        <taxon>Desulfatibacillum</taxon>
    </lineage>
</organism>
<reference evidence="3" key="1">
    <citation type="submission" date="2016-11" db="EMBL/GenBank/DDBJ databases">
        <authorList>
            <person name="Varghese N."/>
            <person name="Submissions S."/>
        </authorList>
    </citation>
    <scope>NUCLEOTIDE SEQUENCE [LARGE SCALE GENOMIC DNA]</scope>
    <source>
        <strain evidence="3">DSM 16219</strain>
    </source>
</reference>
<protein>
    <submittedName>
        <fullName evidence="2">Uncharacterized protein</fullName>
    </submittedName>
</protein>
<keyword evidence="1" id="KW-0472">Membrane</keyword>
<sequence length="116" mass="12623">MLPGEEGKKQYLLQRPINMAVGFRGGSDKGPRLWLTAGRASDGLNNQPKSCPLMIFGAPVYPFLPDSRIWLCMAALMYFSLTAIFFMPRSVPPGMVLEKAFTADTGIVPAGSAITR</sequence>
<keyword evidence="1" id="KW-1133">Transmembrane helix</keyword>
<dbReference type="EMBL" id="FQZU01000006">
    <property type="protein sequence ID" value="SHJ29809.1"/>
    <property type="molecule type" value="Genomic_DNA"/>
</dbReference>
<gene>
    <name evidence="2" type="ORF">SAMN02745216_01364</name>
</gene>
<dbReference type="AlphaFoldDB" id="A0A1M6I5V0"/>
<accession>A0A1M6I5V0</accession>
<name>A0A1M6I5V0_9BACT</name>
<evidence type="ECO:0000313" key="3">
    <source>
        <dbReference type="Proteomes" id="UP000183994"/>
    </source>
</evidence>
<evidence type="ECO:0000313" key="2">
    <source>
        <dbReference type="EMBL" id="SHJ29809.1"/>
    </source>
</evidence>
<dbReference type="Proteomes" id="UP000183994">
    <property type="component" value="Unassembled WGS sequence"/>
</dbReference>
<keyword evidence="1" id="KW-0812">Transmembrane</keyword>
<keyword evidence="3" id="KW-1185">Reference proteome</keyword>
<evidence type="ECO:0000256" key="1">
    <source>
        <dbReference type="SAM" id="Phobius"/>
    </source>
</evidence>